<dbReference type="PROSITE" id="PS50089">
    <property type="entry name" value="ZF_RING_2"/>
    <property type="match status" value="1"/>
</dbReference>
<accession>A0A8B8F2Q8</accession>
<feature type="transmembrane region" description="Helical" evidence="11">
    <location>
        <begin position="138"/>
        <end position="160"/>
    </location>
</feature>
<dbReference type="PANTHER" id="PTHR46065:SF3">
    <property type="entry name" value="FI20425P1"/>
    <property type="match status" value="1"/>
</dbReference>
<keyword evidence="8 11" id="KW-1133">Transmembrane helix</keyword>
<dbReference type="SUPFAM" id="SSF57850">
    <property type="entry name" value="RING/U-box"/>
    <property type="match status" value="1"/>
</dbReference>
<reference evidence="15" key="1">
    <citation type="submission" date="2025-08" db="UniProtKB">
        <authorList>
            <consortium name="RefSeq"/>
        </authorList>
    </citation>
    <scope>IDENTIFICATION</scope>
    <source>
        <tissue evidence="15">Whole body</tissue>
    </source>
</reference>
<evidence type="ECO:0000256" key="1">
    <source>
        <dbReference type="ARBA" id="ARBA00004141"/>
    </source>
</evidence>
<evidence type="ECO:0000256" key="11">
    <source>
        <dbReference type="SAM" id="Phobius"/>
    </source>
</evidence>
<evidence type="ECO:0000313" key="14">
    <source>
        <dbReference type="Proteomes" id="UP000694846"/>
    </source>
</evidence>
<evidence type="ECO:0000256" key="2">
    <source>
        <dbReference type="ARBA" id="ARBA00022679"/>
    </source>
</evidence>
<keyword evidence="7" id="KW-0862">Zinc</keyword>
<dbReference type="Gene3D" id="3.30.40.10">
    <property type="entry name" value="Zinc/RING finger domain, C3HC4 (zinc finger)"/>
    <property type="match status" value="1"/>
</dbReference>
<gene>
    <name evidence="15" type="primary">LOC112679471</name>
</gene>
<evidence type="ECO:0000256" key="4">
    <source>
        <dbReference type="ARBA" id="ARBA00022723"/>
    </source>
</evidence>
<feature type="transmembrane region" description="Helical" evidence="11">
    <location>
        <begin position="180"/>
        <end position="204"/>
    </location>
</feature>
<evidence type="ECO:0000256" key="3">
    <source>
        <dbReference type="ARBA" id="ARBA00022692"/>
    </source>
</evidence>
<proteinExistence type="predicted"/>
<dbReference type="SMART" id="SM00744">
    <property type="entry name" value="RINGv"/>
    <property type="match status" value="1"/>
</dbReference>
<dbReference type="GO" id="GO:0016567">
    <property type="term" value="P:protein ubiquitination"/>
    <property type="evidence" value="ECO:0007669"/>
    <property type="project" value="TreeGrafter"/>
</dbReference>
<evidence type="ECO:0000256" key="10">
    <source>
        <dbReference type="PROSITE-ProRule" id="PRU00175"/>
    </source>
</evidence>
<dbReference type="InterPro" id="IPR001841">
    <property type="entry name" value="Znf_RING"/>
</dbReference>
<dbReference type="RefSeq" id="XP_025405069.1">
    <property type="nucleotide sequence ID" value="XM_025549284.1"/>
</dbReference>
<evidence type="ECO:0000256" key="6">
    <source>
        <dbReference type="ARBA" id="ARBA00022786"/>
    </source>
</evidence>
<keyword evidence="3 11" id="KW-0812">Transmembrane</keyword>
<dbReference type="GO" id="GO:0004842">
    <property type="term" value="F:ubiquitin-protein transferase activity"/>
    <property type="evidence" value="ECO:0007669"/>
    <property type="project" value="TreeGrafter"/>
</dbReference>
<dbReference type="GO" id="GO:0008270">
    <property type="term" value="F:zinc ion binding"/>
    <property type="evidence" value="ECO:0007669"/>
    <property type="project" value="UniProtKB-KW"/>
</dbReference>
<keyword evidence="5 10" id="KW-0863">Zinc-finger</keyword>
<feature type="domain" description="RING-type" evidence="12">
    <location>
        <begin position="63"/>
        <end position="109"/>
    </location>
</feature>
<dbReference type="AlphaFoldDB" id="A0A8B8F2Q8"/>
<keyword evidence="14" id="KW-1185">Reference proteome</keyword>
<evidence type="ECO:0000256" key="5">
    <source>
        <dbReference type="ARBA" id="ARBA00022771"/>
    </source>
</evidence>
<keyword evidence="2" id="KW-0808">Transferase</keyword>
<keyword evidence="4" id="KW-0479">Metal-binding</keyword>
<name>A0A8B8F2Q8_9HEMI</name>
<evidence type="ECO:0000259" key="13">
    <source>
        <dbReference type="PROSITE" id="PS51292"/>
    </source>
</evidence>
<evidence type="ECO:0000313" key="15">
    <source>
        <dbReference type="RefSeq" id="XP_025405069.1"/>
    </source>
</evidence>
<keyword evidence="9 11" id="KW-0472">Membrane</keyword>
<evidence type="ECO:0000256" key="8">
    <source>
        <dbReference type="ARBA" id="ARBA00022989"/>
    </source>
</evidence>
<dbReference type="Pfam" id="PF12906">
    <property type="entry name" value="RINGv"/>
    <property type="match status" value="1"/>
</dbReference>
<dbReference type="PROSITE" id="PS51292">
    <property type="entry name" value="ZF_RING_CH"/>
    <property type="match status" value="1"/>
</dbReference>
<dbReference type="OrthoDB" id="273089at2759"/>
<dbReference type="InterPro" id="IPR011016">
    <property type="entry name" value="Znf_RING-CH"/>
</dbReference>
<dbReference type="InterPro" id="IPR013083">
    <property type="entry name" value="Znf_RING/FYVE/PHD"/>
</dbReference>
<dbReference type="PANTHER" id="PTHR46065">
    <property type="entry name" value="E3 UBIQUITIN-PROTEIN LIGASE MARCH 2/3 FAMILY MEMBER"/>
    <property type="match status" value="1"/>
</dbReference>
<comment type="subcellular location">
    <subcellularLocation>
        <location evidence="1">Membrane</location>
        <topology evidence="1">Multi-pass membrane protein</topology>
    </subcellularLocation>
</comment>
<dbReference type="GO" id="GO:0016020">
    <property type="term" value="C:membrane"/>
    <property type="evidence" value="ECO:0007669"/>
    <property type="project" value="UniProtKB-SubCell"/>
</dbReference>
<organism evidence="14 15">
    <name type="scientific">Sipha flava</name>
    <name type="common">yellow sugarcane aphid</name>
    <dbReference type="NCBI Taxonomy" id="143950"/>
    <lineage>
        <taxon>Eukaryota</taxon>
        <taxon>Metazoa</taxon>
        <taxon>Ecdysozoa</taxon>
        <taxon>Arthropoda</taxon>
        <taxon>Hexapoda</taxon>
        <taxon>Insecta</taxon>
        <taxon>Pterygota</taxon>
        <taxon>Neoptera</taxon>
        <taxon>Paraneoptera</taxon>
        <taxon>Hemiptera</taxon>
        <taxon>Sternorrhyncha</taxon>
        <taxon>Aphidomorpha</taxon>
        <taxon>Aphidoidea</taxon>
        <taxon>Aphididae</taxon>
        <taxon>Sipha</taxon>
    </lineage>
</organism>
<dbReference type="Proteomes" id="UP000694846">
    <property type="component" value="Unplaced"/>
</dbReference>
<keyword evidence="6" id="KW-0833">Ubl conjugation pathway</keyword>
<protein>
    <submittedName>
        <fullName evidence="15">E3 ubiquitin-protein ligase MARCH3-like isoform X1</fullName>
    </submittedName>
</protein>
<dbReference type="GeneID" id="112679471"/>
<feature type="domain" description="RING-CH-type" evidence="13">
    <location>
        <begin position="55"/>
        <end position="115"/>
    </location>
</feature>
<sequence length="232" mass="27312">MFKQINSDIVFRLVGLTILRQSSTINRMLKGLFTMNNMEVIINMPLDNEDAQDNSEVEQFFACRICYDDDKNETTISPCKCVGTHGYVHVTCLEHWLSISKSSSCDICHYKFKTVERPLTIIEWMREKRHCHGFCQQFTVMLFFVLIWCFVLAACMLKTLEYLSYSDDESSICSGFMMSIITFGMGGMLWFWLIIFSSLTYRLWRRFNMVVRLDKEFMEYNESNDTDSVIEM</sequence>
<evidence type="ECO:0000256" key="7">
    <source>
        <dbReference type="ARBA" id="ARBA00022833"/>
    </source>
</evidence>
<evidence type="ECO:0000256" key="9">
    <source>
        <dbReference type="ARBA" id="ARBA00023136"/>
    </source>
</evidence>
<evidence type="ECO:0000259" key="12">
    <source>
        <dbReference type="PROSITE" id="PS50089"/>
    </source>
</evidence>